<dbReference type="GO" id="GO:0006312">
    <property type="term" value="P:mitotic recombination"/>
    <property type="evidence" value="ECO:0007669"/>
    <property type="project" value="EnsemblPlants"/>
</dbReference>
<sequence length="188" mass="21489">MDDDDMVREHEEDEEDDSEAELLRDRFRLSVIAIAEAEAKKNKMEISVPIVACVSDLAVKYADQLARGLELFAHHAGRKTVNMEDVVLSAHRNENLLAMVRSLRDEMKAKEPQSERKSKKAKRKDDTATNNTCVTTSNLEFRFLSWSMTSNSALLFVYFVRIKPEAEVGCRFRVYNLISESCLCSVQH</sequence>
<dbReference type="PANTHER" id="PTHR22980:SF0">
    <property type="entry name" value="CENTROMERE PROTEIN S"/>
    <property type="match status" value="1"/>
</dbReference>
<dbReference type="EnsemblPlants" id="Kaladp0081s0375.1.v1.1">
    <property type="protein sequence ID" value="Kaladp0081s0375.1.v1.1"/>
    <property type="gene ID" value="Kaladp0081s0375.v1.1"/>
</dbReference>
<dbReference type="GO" id="GO:0036297">
    <property type="term" value="P:interstrand cross-link repair"/>
    <property type="evidence" value="ECO:0007669"/>
    <property type="project" value="EnsemblPlants"/>
</dbReference>
<dbReference type="PANTHER" id="PTHR22980">
    <property type="entry name" value="CORTISTATIN"/>
    <property type="match status" value="1"/>
</dbReference>
<dbReference type="InterPro" id="IPR029003">
    <property type="entry name" value="CENP-S/Mhf1"/>
</dbReference>
<dbReference type="Gramene" id="Kaladp0081s0375.1.v1.1">
    <property type="protein sequence ID" value="Kaladp0081s0375.1.v1.1"/>
    <property type="gene ID" value="Kaladp0081s0375.v1.1"/>
</dbReference>
<evidence type="ECO:0000256" key="2">
    <source>
        <dbReference type="ARBA" id="ARBA00022763"/>
    </source>
</evidence>
<dbReference type="GO" id="GO:0000712">
    <property type="term" value="P:resolution of meiotic recombination intermediates"/>
    <property type="evidence" value="ECO:0007669"/>
    <property type="project" value="TreeGrafter"/>
</dbReference>
<evidence type="ECO:0000256" key="3">
    <source>
        <dbReference type="ARBA" id="ARBA00023125"/>
    </source>
</evidence>
<dbReference type="GO" id="GO:0046982">
    <property type="term" value="F:protein heterodimerization activity"/>
    <property type="evidence" value="ECO:0007669"/>
    <property type="project" value="InterPro"/>
</dbReference>
<reference evidence="6" key="1">
    <citation type="submission" date="2021-01" db="UniProtKB">
        <authorList>
            <consortium name="EnsemblPlants"/>
        </authorList>
    </citation>
    <scope>IDENTIFICATION</scope>
</reference>
<dbReference type="GO" id="GO:0071821">
    <property type="term" value="C:FANCM-MHF complex"/>
    <property type="evidence" value="ECO:0007669"/>
    <property type="project" value="InterPro"/>
</dbReference>
<accession>A0A7N0UTY6</accession>
<dbReference type="Pfam" id="PF15630">
    <property type="entry name" value="CENP-S"/>
    <property type="match status" value="1"/>
</dbReference>
<evidence type="ECO:0000256" key="5">
    <source>
        <dbReference type="SAM" id="MobiDB-lite"/>
    </source>
</evidence>
<feature type="region of interest" description="Disordered" evidence="5">
    <location>
        <begin position="107"/>
        <end position="129"/>
    </location>
</feature>
<keyword evidence="7" id="KW-1185">Reference proteome</keyword>
<evidence type="ECO:0008006" key="8">
    <source>
        <dbReference type="Google" id="ProtNLM"/>
    </source>
</evidence>
<proteinExistence type="inferred from homology"/>
<dbReference type="GO" id="GO:0007129">
    <property type="term" value="P:homologous chromosome pairing at meiosis"/>
    <property type="evidence" value="ECO:0007669"/>
    <property type="project" value="EnsemblPlants"/>
</dbReference>
<keyword evidence="4" id="KW-0234">DNA repair</keyword>
<evidence type="ECO:0000256" key="1">
    <source>
        <dbReference type="ARBA" id="ARBA00006612"/>
    </source>
</evidence>
<organism evidence="6 7">
    <name type="scientific">Kalanchoe fedtschenkoi</name>
    <name type="common">Lavender scallops</name>
    <name type="synonym">South American air plant</name>
    <dbReference type="NCBI Taxonomy" id="63787"/>
    <lineage>
        <taxon>Eukaryota</taxon>
        <taxon>Viridiplantae</taxon>
        <taxon>Streptophyta</taxon>
        <taxon>Embryophyta</taxon>
        <taxon>Tracheophyta</taxon>
        <taxon>Spermatophyta</taxon>
        <taxon>Magnoliopsida</taxon>
        <taxon>eudicotyledons</taxon>
        <taxon>Gunneridae</taxon>
        <taxon>Pentapetalae</taxon>
        <taxon>Saxifragales</taxon>
        <taxon>Crassulaceae</taxon>
        <taxon>Kalanchoe</taxon>
    </lineage>
</organism>
<evidence type="ECO:0000313" key="7">
    <source>
        <dbReference type="Proteomes" id="UP000594263"/>
    </source>
</evidence>
<dbReference type="OMA" id="TAHRNER"/>
<dbReference type="Proteomes" id="UP000594263">
    <property type="component" value="Unplaced"/>
</dbReference>
<evidence type="ECO:0000256" key="4">
    <source>
        <dbReference type="ARBA" id="ARBA00023204"/>
    </source>
</evidence>
<dbReference type="InterPro" id="IPR009072">
    <property type="entry name" value="Histone-fold"/>
</dbReference>
<dbReference type="CDD" id="cd22919">
    <property type="entry name" value="HFD_CENP-S"/>
    <property type="match status" value="1"/>
</dbReference>
<comment type="similarity">
    <text evidence="1">Belongs to the TAF9 family. CENP-S/MHF1 subfamily.</text>
</comment>
<protein>
    <recommendedName>
        <fullName evidence="8">Centromere protein S</fullName>
    </recommendedName>
</protein>
<dbReference type="AlphaFoldDB" id="A0A7N0UTY6"/>
<feature type="region of interest" description="Disordered" evidence="5">
    <location>
        <begin position="1"/>
        <end position="20"/>
    </location>
</feature>
<name>A0A7N0UTY6_KALFE</name>
<feature type="compositionally biased region" description="Basic and acidic residues" evidence="5">
    <location>
        <begin position="107"/>
        <end position="116"/>
    </location>
</feature>
<keyword evidence="3" id="KW-0238">DNA-binding</keyword>
<dbReference type="SUPFAM" id="SSF47113">
    <property type="entry name" value="Histone-fold"/>
    <property type="match status" value="1"/>
</dbReference>
<keyword evidence="2" id="KW-0227">DNA damage</keyword>
<evidence type="ECO:0000313" key="6">
    <source>
        <dbReference type="EnsemblPlants" id="Kaladp0081s0375.1.v1.1"/>
    </source>
</evidence>
<dbReference type="GO" id="GO:0003677">
    <property type="term" value="F:DNA binding"/>
    <property type="evidence" value="ECO:0007669"/>
    <property type="project" value="UniProtKB-KW"/>
</dbReference>
<dbReference type="GO" id="GO:0031297">
    <property type="term" value="P:replication fork processing"/>
    <property type="evidence" value="ECO:0007669"/>
    <property type="project" value="TreeGrafter"/>
</dbReference>
<dbReference type="GO" id="GO:0003682">
    <property type="term" value="F:chromatin binding"/>
    <property type="evidence" value="ECO:0007669"/>
    <property type="project" value="TreeGrafter"/>
</dbReference>
<dbReference type="Gene3D" id="1.10.20.10">
    <property type="entry name" value="Histone, subunit A"/>
    <property type="match status" value="1"/>
</dbReference>